<dbReference type="Gene3D" id="1.10.510.40">
    <property type="match status" value="1"/>
</dbReference>
<gene>
    <name evidence="4" type="ORF">SAMEA4475696_00828</name>
</gene>
<dbReference type="Pfam" id="PF04183">
    <property type="entry name" value="IucA_IucC"/>
    <property type="match status" value="1"/>
</dbReference>
<dbReference type="InterPro" id="IPR007310">
    <property type="entry name" value="Aerobactin_biosyn_IucA/IucC_N"/>
</dbReference>
<organism evidence="4 5">
    <name type="scientific">Dermatophilus congolensis</name>
    <dbReference type="NCBI Taxonomy" id="1863"/>
    <lineage>
        <taxon>Bacteria</taxon>
        <taxon>Bacillati</taxon>
        <taxon>Actinomycetota</taxon>
        <taxon>Actinomycetes</taxon>
        <taxon>Micrococcales</taxon>
        <taxon>Dermatophilaceae</taxon>
        <taxon>Dermatophilus</taxon>
    </lineage>
</organism>
<dbReference type="EMBL" id="LT906453">
    <property type="protein sequence ID" value="SNV19830.1"/>
    <property type="molecule type" value="Genomic_DNA"/>
</dbReference>
<evidence type="ECO:0000256" key="2">
    <source>
        <dbReference type="ARBA" id="ARBA00007832"/>
    </source>
</evidence>
<dbReference type="PANTHER" id="PTHR34384">
    <property type="entry name" value="L-2,3-DIAMINOPROPANOATE--CITRATE LIGASE"/>
    <property type="match status" value="1"/>
</dbReference>
<keyword evidence="5" id="KW-1185">Reference proteome</keyword>
<dbReference type="KEGG" id="dco:SAMEA4475696_0828"/>
<reference evidence="4 5" key="1">
    <citation type="submission" date="2017-06" db="EMBL/GenBank/DDBJ databases">
        <authorList>
            <consortium name="Pathogen Informatics"/>
        </authorList>
    </citation>
    <scope>NUCLEOTIDE SEQUENCE [LARGE SCALE GENOMIC DNA]</scope>
    <source>
        <strain evidence="4 5">NCTC13039</strain>
    </source>
</reference>
<evidence type="ECO:0000313" key="5">
    <source>
        <dbReference type="Proteomes" id="UP000242637"/>
    </source>
</evidence>
<dbReference type="AlphaFoldDB" id="A0A239VCK1"/>
<sequence length="585" mass="64831">MTPTKPTNPHETHLIHQLLDTFLREDIGNIRTKSTLEHHHDGPWLRRTLTPTTDLLIPVQPTQFMCQWRTRPTHPRTDPGPHITTYPHLLTTITPLLDNDTRNGLTTLATECANHLTTTHIHDTTQHTLHHHLTTTHGPDTSTWYGPHASLAFDALAARTPHPVYPTSHARTGLTPHHIHKYAPETAPHIHLHWLALPTETLTTNPGAATPSRTDIPGLAPHETALPIHPLTIGPHLTNALTETGLTTAHLLHTPGPETIPTLSLRTLALTTNPLTHLKLPINTATLGNRNTRTITPGSLTDTATGHQLIQHIATTTNNHHILHANEQGYAHANHPLLACLARQLPTTITNSLVLPLAALTATTPTGRLVIDDLADRHTNGNHTTLLTTLWDTLLTWHITLLDHGIALESHQQNISLVIDPPTHTPHPNHTTLPSGHHIRLLYKDNDSPRIYTPHLHQHLTPPHHPTFNDPRITAHTPQQLTDMFTTITLHLCCAAPAIHLEHTGRLTPGTSLPLLREHLEKATNTITNPHTQNLIRTHILNAPTHPIKAMLTAGTLLPKHRTRHHASDINKYYLPAPNYLTTTP</sequence>
<feature type="domain" description="Aerobactin siderophore biosynthesis IucA/IucC N-terminal" evidence="3">
    <location>
        <begin position="160"/>
        <end position="362"/>
    </location>
</feature>
<dbReference type="GO" id="GO:0019290">
    <property type="term" value="P:siderophore biosynthetic process"/>
    <property type="evidence" value="ECO:0007669"/>
    <property type="project" value="InterPro"/>
</dbReference>
<dbReference type="PANTHER" id="PTHR34384:SF5">
    <property type="entry name" value="L-2,3-DIAMINOPROPANOATE--CITRATE LIGASE"/>
    <property type="match status" value="1"/>
</dbReference>
<dbReference type="InterPro" id="IPR037455">
    <property type="entry name" value="LucA/IucC-like"/>
</dbReference>
<comment type="similarity">
    <text evidence="2">Belongs to the IucA/IucC family.</text>
</comment>
<name>A0A239VCK1_9MICO</name>
<protein>
    <submittedName>
        <fullName evidence="4">IucA / IucC family</fullName>
    </submittedName>
</protein>
<comment type="pathway">
    <text evidence="1">Siderophore biosynthesis.</text>
</comment>
<dbReference type="OrthoDB" id="495728at2"/>
<dbReference type="STRING" id="1121387.GCA_000429885_02347"/>
<dbReference type="GeneID" id="63459081"/>
<evidence type="ECO:0000256" key="1">
    <source>
        <dbReference type="ARBA" id="ARBA00004924"/>
    </source>
</evidence>
<proteinExistence type="inferred from homology"/>
<evidence type="ECO:0000259" key="3">
    <source>
        <dbReference type="Pfam" id="PF04183"/>
    </source>
</evidence>
<evidence type="ECO:0000313" key="4">
    <source>
        <dbReference type="EMBL" id="SNV19830.1"/>
    </source>
</evidence>
<dbReference type="RefSeq" id="WP_028327825.1">
    <property type="nucleotide sequence ID" value="NZ_LT906453.1"/>
</dbReference>
<accession>A0A239VCK1</accession>
<dbReference type="Proteomes" id="UP000242637">
    <property type="component" value="Chromosome 1"/>
</dbReference>